<proteinExistence type="inferred from homology"/>
<dbReference type="PANTHER" id="PTHR15641:SF1">
    <property type="entry name" value="ELONGATOR COMPLEX PROTEIN 5"/>
    <property type="match status" value="1"/>
</dbReference>
<feature type="compositionally biased region" description="Polar residues" evidence="9">
    <location>
        <begin position="345"/>
        <end position="357"/>
    </location>
</feature>
<evidence type="ECO:0000256" key="3">
    <source>
        <dbReference type="ARBA" id="ARBA00005043"/>
    </source>
</evidence>
<reference evidence="10 11" key="1">
    <citation type="submission" date="2015-04" db="EMBL/GenBank/DDBJ databases">
        <title>Complete genome sequence of Schizopora paradoxa KUC8140, a cosmopolitan wood degrader in East Asia.</title>
        <authorList>
            <consortium name="DOE Joint Genome Institute"/>
            <person name="Min B."/>
            <person name="Park H."/>
            <person name="Jang Y."/>
            <person name="Kim J.-J."/>
            <person name="Kim K.H."/>
            <person name="Pangilinan J."/>
            <person name="Lipzen A."/>
            <person name="Riley R."/>
            <person name="Grigoriev I.V."/>
            <person name="Spatafora J.W."/>
            <person name="Choi I.-G."/>
        </authorList>
    </citation>
    <scope>NUCLEOTIDE SEQUENCE [LARGE SCALE GENOMIC DNA]</scope>
    <source>
        <strain evidence="10 11">KUC8140</strain>
    </source>
</reference>
<sequence>MSRLLSTIISDRPGQKSAANVLLVQSSAAQSAIPVVSAIVRKARSNERDVVLVRALYPLQTLEGTASSTSNVKHVDWTLDVPGYGAGEIDWAARLAEVKGAIDSCQSTTVVFDSIDTLEDDYESPSKAYKFLVQVLAHLRARQLPFTLVLHLTLHSNVLPLLQQPSFTSSLVHISAHPPALLTYIASEFLTPPPSSSSSSSTDPATLKFWNIFIPLTQRNRTGEVESLVFGQRDRPGGTQDEIVLEVLTRSHSGELSTFGGTSAAIHKGNRRRAVDRVLEGWQIAKGEPCKLEDLVSLKSVWRQNVVVEQDAPDPTKNLTFNLSLTESQQNSKSKVPLPYEHENSTSVSSRPQTSQILYDPDSADDLDDEDPDEDLDI</sequence>
<dbReference type="InParanoid" id="A0A0H2RY87"/>
<dbReference type="InterPro" id="IPR027417">
    <property type="entry name" value="P-loop_NTPase"/>
</dbReference>
<dbReference type="OrthoDB" id="166907at2759"/>
<dbReference type="Gene3D" id="3.40.50.300">
    <property type="entry name" value="P-loop containing nucleotide triphosphate hydrolases"/>
    <property type="match status" value="1"/>
</dbReference>
<dbReference type="Pfam" id="PF10483">
    <property type="entry name" value="Elong_Iki1"/>
    <property type="match status" value="1"/>
</dbReference>
<feature type="region of interest" description="Disordered" evidence="9">
    <location>
        <begin position="326"/>
        <end position="378"/>
    </location>
</feature>
<evidence type="ECO:0000256" key="6">
    <source>
        <dbReference type="ARBA" id="ARBA00022490"/>
    </source>
</evidence>
<gene>
    <name evidence="10" type="ORF">SCHPADRAFT_965750</name>
</gene>
<keyword evidence="8" id="KW-0539">Nucleus</keyword>
<keyword evidence="11" id="KW-1185">Reference proteome</keyword>
<evidence type="ECO:0000256" key="8">
    <source>
        <dbReference type="ARBA" id="ARBA00023242"/>
    </source>
</evidence>
<feature type="compositionally biased region" description="Acidic residues" evidence="9">
    <location>
        <begin position="362"/>
        <end position="378"/>
    </location>
</feature>
<dbReference type="Proteomes" id="UP000053477">
    <property type="component" value="Unassembled WGS sequence"/>
</dbReference>
<evidence type="ECO:0000256" key="2">
    <source>
        <dbReference type="ARBA" id="ARBA00004496"/>
    </source>
</evidence>
<dbReference type="EMBL" id="KQ085943">
    <property type="protein sequence ID" value="KLO14438.1"/>
    <property type="molecule type" value="Genomic_DNA"/>
</dbReference>
<protein>
    <recommendedName>
        <fullName evidence="5">Elongator complex protein 5</fullName>
    </recommendedName>
</protein>
<evidence type="ECO:0000313" key="10">
    <source>
        <dbReference type="EMBL" id="KLO14438.1"/>
    </source>
</evidence>
<dbReference type="GO" id="GO:0000049">
    <property type="term" value="F:tRNA binding"/>
    <property type="evidence" value="ECO:0007669"/>
    <property type="project" value="TreeGrafter"/>
</dbReference>
<organism evidence="10 11">
    <name type="scientific">Schizopora paradoxa</name>
    <dbReference type="NCBI Taxonomy" id="27342"/>
    <lineage>
        <taxon>Eukaryota</taxon>
        <taxon>Fungi</taxon>
        <taxon>Dikarya</taxon>
        <taxon>Basidiomycota</taxon>
        <taxon>Agaricomycotina</taxon>
        <taxon>Agaricomycetes</taxon>
        <taxon>Hymenochaetales</taxon>
        <taxon>Schizoporaceae</taxon>
        <taxon>Schizopora</taxon>
    </lineage>
</organism>
<comment type="similarity">
    <text evidence="4">Belongs to the ELP5 family.</text>
</comment>
<evidence type="ECO:0000256" key="1">
    <source>
        <dbReference type="ARBA" id="ARBA00004123"/>
    </source>
</evidence>
<dbReference type="STRING" id="27342.A0A0H2RY87"/>
<evidence type="ECO:0000256" key="4">
    <source>
        <dbReference type="ARBA" id="ARBA00009567"/>
    </source>
</evidence>
<evidence type="ECO:0000256" key="9">
    <source>
        <dbReference type="SAM" id="MobiDB-lite"/>
    </source>
</evidence>
<accession>A0A0H2RY87</accession>
<dbReference type="GO" id="GO:0005829">
    <property type="term" value="C:cytosol"/>
    <property type="evidence" value="ECO:0007669"/>
    <property type="project" value="TreeGrafter"/>
</dbReference>
<dbReference type="GO" id="GO:0033588">
    <property type="term" value="C:elongator holoenzyme complex"/>
    <property type="evidence" value="ECO:0007669"/>
    <property type="project" value="InterPro"/>
</dbReference>
<comment type="subcellular location">
    <subcellularLocation>
        <location evidence="2">Cytoplasm</location>
    </subcellularLocation>
    <subcellularLocation>
        <location evidence="1">Nucleus</location>
    </subcellularLocation>
</comment>
<dbReference type="GO" id="GO:0002098">
    <property type="term" value="P:tRNA wobble uridine modification"/>
    <property type="evidence" value="ECO:0007669"/>
    <property type="project" value="InterPro"/>
</dbReference>
<dbReference type="InterPro" id="IPR019519">
    <property type="entry name" value="Elp5"/>
</dbReference>
<evidence type="ECO:0000313" key="11">
    <source>
        <dbReference type="Proteomes" id="UP000053477"/>
    </source>
</evidence>
<dbReference type="PANTHER" id="PTHR15641">
    <property type="entry name" value="ELONGATOR COMPLEX PROTEIN 5"/>
    <property type="match status" value="1"/>
</dbReference>
<keyword evidence="7" id="KW-0819">tRNA processing</keyword>
<evidence type="ECO:0000256" key="5">
    <source>
        <dbReference type="ARBA" id="ARBA00020264"/>
    </source>
</evidence>
<name>A0A0H2RY87_9AGAM</name>
<comment type="pathway">
    <text evidence="3">tRNA modification; 5-methoxycarbonylmethyl-2-thiouridine-tRNA biosynthesis.</text>
</comment>
<keyword evidence="6" id="KW-0963">Cytoplasm</keyword>
<dbReference type="UniPathway" id="UPA00988"/>
<evidence type="ECO:0000256" key="7">
    <source>
        <dbReference type="ARBA" id="ARBA00022694"/>
    </source>
</evidence>
<dbReference type="AlphaFoldDB" id="A0A0H2RY87"/>
<dbReference type="GO" id="GO:0005634">
    <property type="term" value="C:nucleus"/>
    <property type="evidence" value="ECO:0007669"/>
    <property type="project" value="UniProtKB-SubCell"/>
</dbReference>